<keyword evidence="13" id="KW-0694">RNA-binding</keyword>
<keyword evidence="11" id="KW-0378">Hydrolase</keyword>
<keyword evidence="12" id="KW-0269">Exonuclease</keyword>
<evidence type="ECO:0000256" key="13">
    <source>
        <dbReference type="ARBA" id="ARBA00022884"/>
    </source>
</evidence>
<evidence type="ECO:0000256" key="7">
    <source>
        <dbReference type="ARBA" id="ARBA00012161"/>
    </source>
</evidence>
<evidence type="ECO:0000256" key="9">
    <source>
        <dbReference type="ARBA" id="ARBA00022722"/>
    </source>
</evidence>
<dbReference type="Proteomes" id="UP000230069">
    <property type="component" value="Unassembled WGS sequence"/>
</dbReference>
<dbReference type="GO" id="GO:0005634">
    <property type="term" value="C:nucleus"/>
    <property type="evidence" value="ECO:0007669"/>
    <property type="project" value="UniProtKB-SubCell"/>
</dbReference>
<keyword evidence="15" id="KW-0804">Transcription</keyword>
<comment type="catalytic activity">
    <reaction evidence="1">
        <text>Exonucleolytic cleavage of poly(A) to 5'-AMP.</text>
        <dbReference type="EC" id="3.1.13.4"/>
    </reaction>
</comment>
<comment type="function">
    <text evidence="17">Ubiquitous transcription factor required for a diverse set of processes. It is a component of the CCR4 complex involved in the control of gene expression.</text>
</comment>
<dbReference type="Gene3D" id="3.30.420.10">
    <property type="entry name" value="Ribonuclease H-like superfamily/Ribonuclease H"/>
    <property type="match status" value="1"/>
</dbReference>
<evidence type="ECO:0000256" key="17">
    <source>
        <dbReference type="ARBA" id="ARBA00025148"/>
    </source>
</evidence>
<dbReference type="STRING" id="218851.A0A2G5CYG0"/>
<accession>A0A2G5CYG0</accession>
<evidence type="ECO:0000256" key="8">
    <source>
        <dbReference type="ARBA" id="ARBA00022490"/>
    </source>
</evidence>
<proteinExistence type="inferred from homology"/>
<sequence>MTGYYRPKALEELLSTPINNEKEEVSIRQVWAYNVMQEFDLIRKHVPEYKFASFDTEFPGSIHGQYRSHASPLDSYTYLRANVDATNIIQLGLTLSNGRGKFMVWEFNFNDFNLTRGDPHNPISVQFLQHHGIDLDKTAKDGINSKNFGELLTLSGLLRNENLTWVGFHSATDFGYLIRILTQRLLPSDVDEFMNLVWYYFGTRTCDLKYMTYCQGLHGGLEKVANALNIHRSAGDSHQAGSDSLLTMQTYMKVMDFFLAHIESEQLYYNFGGVLYGLGIRPVHVQITKVFHNDLNHHGYYRDQVAASESFEPSYSYYCVQSAH</sequence>
<dbReference type="GO" id="GO:0003723">
    <property type="term" value="F:RNA binding"/>
    <property type="evidence" value="ECO:0007669"/>
    <property type="project" value="UniProtKB-KW"/>
</dbReference>
<evidence type="ECO:0000256" key="11">
    <source>
        <dbReference type="ARBA" id="ARBA00022801"/>
    </source>
</evidence>
<evidence type="ECO:0000256" key="12">
    <source>
        <dbReference type="ARBA" id="ARBA00022839"/>
    </source>
</evidence>
<evidence type="ECO:0000256" key="16">
    <source>
        <dbReference type="ARBA" id="ARBA00023242"/>
    </source>
</evidence>
<dbReference type="EMBL" id="KZ305051">
    <property type="protein sequence ID" value="PIA36298.1"/>
    <property type="molecule type" value="Genomic_DNA"/>
</dbReference>
<comment type="similarity">
    <text evidence="5">Belongs to the CAF1 family.</text>
</comment>
<name>A0A2G5CYG0_AQUCA</name>
<keyword evidence="14" id="KW-0805">Transcription regulation</keyword>
<organism evidence="18 19">
    <name type="scientific">Aquilegia coerulea</name>
    <name type="common">Rocky mountain columbine</name>
    <dbReference type="NCBI Taxonomy" id="218851"/>
    <lineage>
        <taxon>Eukaryota</taxon>
        <taxon>Viridiplantae</taxon>
        <taxon>Streptophyta</taxon>
        <taxon>Embryophyta</taxon>
        <taxon>Tracheophyta</taxon>
        <taxon>Spermatophyta</taxon>
        <taxon>Magnoliopsida</taxon>
        <taxon>Ranunculales</taxon>
        <taxon>Ranunculaceae</taxon>
        <taxon>Thalictroideae</taxon>
        <taxon>Aquilegia</taxon>
    </lineage>
</organism>
<evidence type="ECO:0000256" key="1">
    <source>
        <dbReference type="ARBA" id="ARBA00001663"/>
    </source>
</evidence>
<reference evidence="18 19" key="1">
    <citation type="submission" date="2017-09" db="EMBL/GenBank/DDBJ databases">
        <title>WGS assembly of Aquilegia coerulea Goldsmith.</title>
        <authorList>
            <person name="Hodges S."/>
            <person name="Kramer E."/>
            <person name="Nordborg M."/>
            <person name="Tomkins J."/>
            <person name="Borevitz J."/>
            <person name="Derieg N."/>
            <person name="Yan J."/>
            <person name="Mihaltcheva S."/>
            <person name="Hayes R.D."/>
            <person name="Rokhsar D."/>
        </authorList>
    </citation>
    <scope>NUCLEOTIDE SEQUENCE [LARGE SCALE GENOMIC DNA]</scope>
    <source>
        <strain evidence="19">cv. Goldsmith</strain>
    </source>
</reference>
<keyword evidence="16" id="KW-0539">Nucleus</keyword>
<dbReference type="InterPro" id="IPR039637">
    <property type="entry name" value="CNOT7/CNOT8/Pop2"/>
</dbReference>
<dbReference type="InParanoid" id="A0A2G5CYG0"/>
<evidence type="ECO:0000256" key="10">
    <source>
        <dbReference type="ARBA" id="ARBA00022723"/>
    </source>
</evidence>
<dbReference type="GO" id="GO:0046872">
    <property type="term" value="F:metal ion binding"/>
    <property type="evidence" value="ECO:0007669"/>
    <property type="project" value="UniProtKB-KW"/>
</dbReference>
<evidence type="ECO:0000256" key="15">
    <source>
        <dbReference type="ARBA" id="ARBA00023163"/>
    </source>
</evidence>
<protein>
    <recommendedName>
        <fullName evidence="7">poly(A)-specific ribonuclease</fullName>
        <ecNumber evidence="7">3.1.13.4</ecNumber>
    </recommendedName>
</protein>
<evidence type="ECO:0000256" key="6">
    <source>
        <dbReference type="ARBA" id="ARBA00011757"/>
    </source>
</evidence>
<comment type="subcellular location">
    <subcellularLocation>
        <location evidence="4">Cytoplasm</location>
    </subcellularLocation>
    <subcellularLocation>
        <location evidence="3">Nucleus</location>
    </subcellularLocation>
</comment>
<dbReference type="EC" id="3.1.13.4" evidence="7"/>
<evidence type="ECO:0000256" key="5">
    <source>
        <dbReference type="ARBA" id="ARBA00008372"/>
    </source>
</evidence>
<gene>
    <name evidence="18" type="ORF">AQUCO_03400297v1</name>
</gene>
<dbReference type="Pfam" id="PF04857">
    <property type="entry name" value="CAF1"/>
    <property type="match status" value="1"/>
</dbReference>
<keyword evidence="9" id="KW-0540">Nuclease</keyword>
<evidence type="ECO:0000313" key="19">
    <source>
        <dbReference type="Proteomes" id="UP000230069"/>
    </source>
</evidence>
<keyword evidence="8" id="KW-0963">Cytoplasm</keyword>
<evidence type="ECO:0000256" key="2">
    <source>
        <dbReference type="ARBA" id="ARBA00001968"/>
    </source>
</evidence>
<evidence type="ECO:0000256" key="14">
    <source>
        <dbReference type="ARBA" id="ARBA00023015"/>
    </source>
</evidence>
<dbReference type="AlphaFoldDB" id="A0A2G5CYG0"/>
<dbReference type="InterPro" id="IPR012337">
    <property type="entry name" value="RNaseH-like_sf"/>
</dbReference>
<comment type="cofactor">
    <cofactor evidence="2">
        <name>a divalent metal cation</name>
        <dbReference type="ChEBI" id="CHEBI:60240"/>
    </cofactor>
</comment>
<dbReference type="GO" id="GO:0030014">
    <property type="term" value="C:CCR4-NOT complex"/>
    <property type="evidence" value="ECO:0007669"/>
    <property type="project" value="InterPro"/>
</dbReference>
<dbReference type="SUPFAM" id="SSF53098">
    <property type="entry name" value="Ribonuclease H-like"/>
    <property type="match status" value="1"/>
</dbReference>
<evidence type="ECO:0000256" key="4">
    <source>
        <dbReference type="ARBA" id="ARBA00004496"/>
    </source>
</evidence>
<dbReference type="GO" id="GO:0004535">
    <property type="term" value="F:poly(A)-specific ribonuclease activity"/>
    <property type="evidence" value="ECO:0007669"/>
    <property type="project" value="UniProtKB-EC"/>
</dbReference>
<evidence type="ECO:0000313" key="18">
    <source>
        <dbReference type="EMBL" id="PIA36298.1"/>
    </source>
</evidence>
<comment type="subunit">
    <text evidence="6">Component of the CCR4-NOT complex, at least composed of CRR4 and CAF1 proteins.</text>
</comment>
<keyword evidence="10" id="KW-0479">Metal-binding</keyword>
<dbReference type="OrthoDB" id="1164111at2759"/>
<evidence type="ECO:0000256" key="3">
    <source>
        <dbReference type="ARBA" id="ARBA00004123"/>
    </source>
</evidence>
<dbReference type="PANTHER" id="PTHR10797">
    <property type="entry name" value="CCR4-NOT TRANSCRIPTION COMPLEX SUBUNIT"/>
    <property type="match status" value="1"/>
</dbReference>
<dbReference type="InterPro" id="IPR006941">
    <property type="entry name" value="RNase_CAF1"/>
</dbReference>
<dbReference type="GO" id="GO:0005737">
    <property type="term" value="C:cytoplasm"/>
    <property type="evidence" value="ECO:0007669"/>
    <property type="project" value="UniProtKB-SubCell"/>
</dbReference>
<dbReference type="InterPro" id="IPR036397">
    <property type="entry name" value="RNaseH_sf"/>
</dbReference>
<keyword evidence="19" id="KW-1185">Reference proteome</keyword>